<evidence type="ECO:0000313" key="2">
    <source>
        <dbReference type="EMBL" id="CAB4890107.1"/>
    </source>
</evidence>
<keyword evidence="1" id="KW-1133">Transmembrane helix</keyword>
<dbReference type="AlphaFoldDB" id="A0A6J7F3K6"/>
<keyword evidence="1" id="KW-0472">Membrane</keyword>
<proteinExistence type="predicted"/>
<protein>
    <submittedName>
        <fullName evidence="2">Unannotated protein</fullName>
    </submittedName>
</protein>
<name>A0A6J7F3K6_9ZZZZ</name>
<feature type="transmembrane region" description="Helical" evidence="1">
    <location>
        <begin position="6"/>
        <end position="33"/>
    </location>
</feature>
<accession>A0A6J7F3K6</accession>
<sequence length="46" mass="5063">MYTVLIPLAVASLAVLVVALPTLVVVEILHAVTRRRRVKARSRSSH</sequence>
<gene>
    <name evidence="2" type="ORF">UFOPK3472_01809</name>
</gene>
<dbReference type="EMBL" id="CAFBLX010000111">
    <property type="protein sequence ID" value="CAB4890107.1"/>
    <property type="molecule type" value="Genomic_DNA"/>
</dbReference>
<evidence type="ECO:0000256" key="1">
    <source>
        <dbReference type="SAM" id="Phobius"/>
    </source>
</evidence>
<keyword evidence="1" id="KW-0812">Transmembrane</keyword>
<reference evidence="2" key="1">
    <citation type="submission" date="2020-05" db="EMBL/GenBank/DDBJ databases">
        <authorList>
            <person name="Chiriac C."/>
            <person name="Salcher M."/>
            <person name="Ghai R."/>
            <person name="Kavagutti S V."/>
        </authorList>
    </citation>
    <scope>NUCLEOTIDE SEQUENCE</scope>
</reference>
<organism evidence="2">
    <name type="scientific">freshwater metagenome</name>
    <dbReference type="NCBI Taxonomy" id="449393"/>
    <lineage>
        <taxon>unclassified sequences</taxon>
        <taxon>metagenomes</taxon>
        <taxon>ecological metagenomes</taxon>
    </lineage>
</organism>